<evidence type="ECO:0000313" key="1">
    <source>
        <dbReference type="EMBL" id="KAK3062633.1"/>
    </source>
</evidence>
<sequence length="214" mass="24027">MVDSLSLFLSVQSQTEQQRRERDSMASNSAPIHPGTVERAPSISELSRTEWARPEYTLPVPSLKFLFHLECEMDVFHHVGLGPHGDRSTVIFKGGRFEGPRMRGEILPGGGDWEIVRNDEAAGTQTAHLDTRYNLRTHDGAVIYLQTTGVRTGRKEVLEKLGEDEGIGADEFRMRLHCTMETGDERYKWVNEGVFVASSGKSGSRVIYDAYELL</sequence>
<name>A0ACC3D6K5_9PEZI</name>
<reference evidence="1" key="1">
    <citation type="submission" date="2024-09" db="EMBL/GenBank/DDBJ databases">
        <title>Black Yeasts Isolated from many extreme environments.</title>
        <authorList>
            <person name="Coleine C."/>
            <person name="Stajich J.E."/>
            <person name="Selbmann L."/>
        </authorList>
    </citation>
    <scope>NUCLEOTIDE SEQUENCE</scope>
    <source>
        <strain evidence="1">CCFEE 5737</strain>
    </source>
</reference>
<evidence type="ECO:0000313" key="2">
    <source>
        <dbReference type="Proteomes" id="UP001186974"/>
    </source>
</evidence>
<comment type="caution">
    <text evidence="1">The sequence shown here is derived from an EMBL/GenBank/DDBJ whole genome shotgun (WGS) entry which is preliminary data.</text>
</comment>
<accession>A0ACC3D6K5</accession>
<dbReference type="Proteomes" id="UP001186974">
    <property type="component" value="Unassembled WGS sequence"/>
</dbReference>
<keyword evidence="2" id="KW-1185">Reference proteome</keyword>
<dbReference type="EMBL" id="JAWDJW010007195">
    <property type="protein sequence ID" value="KAK3062633.1"/>
    <property type="molecule type" value="Genomic_DNA"/>
</dbReference>
<gene>
    <name evidence="1" type="ORF">LTS18_003660</name>
</gene>
<organism evidence="1 2">
    <name type="scientific">Coniosporium uncinatum</name>
    <dbReference type="NCBI Taxonomy" id="93489"/>
    <lineage>
        <taxon>Eukaryota</taxon>
        <taxon>Fungi</taxon>
        <taxon>Dikarya</taxon>
        <taxon>Ascomycota</taxon>
        <taxon>Pezizomycotina</taxon>
        <taxon>Dothideomycetes</taxon>
        <taxon>Dothideomycetes incertae sedis</taxon>
        <taxon>Coniosporium</taxon>
    </lineage>
</organism>
<proteinExistence type="predicted"/>
<protein>
    <submittedName>
        <fullName evidence="1">Uncharacterized protein</fullName>
    </submittedName>
</protein>